<proteinExistence type="predicted"/>
<dbReference type="Proteomes" id="UP000294335">
    <property type="component" value="Unassembled WGS sequence"/>
</dbReference>
<keyword evidence="1" id="KW-0472">Membrane</keyword>
<evidence type="ECO:0000313" key="3">
    <source>
        <dbReference type="Proteomes" id="UP000294335"/>
    </source>
</evidence>
<name>A0AAQ1P2G1_9PSED</name>
<evidence type="ECO:0000313" key="2">
    <source>
        <dbReference type="EMBL" id="SPO58467.1"/>
    </source>
</evidence>
<accession>A0AAQ1P2G1</accession>
<dbReference type="AlphaFoldDB" id="A0AAQ1P2G1"/>
<sequence>MVHHFIQLVGKLLADQLVGNQVGDGGVDRDQRLLEVTDVQVVHLFHQAVRQVGLIQQAVQAHMPLHHAGRLQEVGFGDFQYRFDLRFDPGLAGDLVGGLQQFRNLVDVGADEARQSTLGVLLRQLDRGVQVGQLQLETLFQLAGLAFVLMGLAYLLAYSSDVHDNSRDITFQTEDTKLARYTEYLRRICYKSPERVHAQAYRNAIIAPCSVKRAVFRPFSHFNEVHFTAFVACRWSLSILPVNVIR</sequence>
<keyword evidence="3" id="KW-1185">Reference proteome</keyword>
<keyword evidence="1" id="KW-0812">Transmembrane</keyword>
<keyword evidence="1" id="KW-1133">Transmembrane helix</keyword>
<evidence type="ECO:0000256" key="1">
    <source>
        <dbReference type="SAM" id="Phobius"/>
    </source>
</evidence>
<organism evidence="2 3">
    <name type="scientific">Pseudomonas inefficax</name>
    <dbReference type="NCBI Taxonomy" id="2078786"/>
    <lineage>
        <taxon>Bacteria</taxon>
        <taxon>Pseudomonadati</taxon>
        <taxon>Pseudomonadota</taxon>
        <taxon>Gammaproteobacteria</taxon>
        <taxon>Pseudomonadales</taxon>
        <taxon>Pseudomonadaceae</taxon>
        <taxon>Pseudomonas</taxon>
    </lineage>
</organism>
<protein>
    <submittedName>
        <fullName evidence="2">Uncharacterized protein</fullName>
    </submittedName>
</protein>
<comment type="caution">
    <text evidence="2">The sequence shown here is derived from an EMBL/GenBank/DDBJ whole genome shotgun (WGS) entry which is preliminary data.</text>
</comment>
<reference evidence="2 3" key="1">
    <citation type="submission" date="2018-02" db="EMBL/GenBank/DDBJ databases">
        <authorList>
            <person name="Dubost A."/>
        </authorList>
    </citation>
    <scope>NUCLEOTIDE SEQUENCE [LARGE SCALE GENOMIC DNA]</scope>
    <source>
        <strain evidence="3">JV551A3</strain>
    </source>
</reference>
<gene>
    <name evidence="2" type="ORF">JV551A3_V1_10282</name>
</gene>
<feature type="transmembrane region" description="Helical" evidence="1">
    <location>
        <begin position="139"/>
        <end position="157"/>
    </location>
</feature>
<dbReference type="EMBL" id="OPYN01000001">
    <property type="protein sequence ID" value="SPO58467.1"/>
    <property type="molecule type" value="Genomic_DNA"/>
</dbReference>